<proteinExistence type="predicted"/>
<dbReference type="SUPFAM" id="SSF53697">
    <property type="entry name" value="SIS domain"/>
    <property type="match status" value="1"/>
</dbReference>
<evidence type="ECO:0000259" key="1">
    <source>
        <dbReference type="PROSITE" id="PS51464"/>
    </source>
</evidence>
<sequence>MKNKKIQLIAKNVIQDEIYALKKIKSSIGNSFNQIVKTILNCRNGKIIISGVGKSGIMGKKWAAMNSSIGIPSFFLEASNASHGDMGQITSNDIVILISLSGQSEELKNIIQYTSRNKNI</sequence>
<dbReference type="Pfam" id="PF01380">
    <property type="entry name" value="SIS"/>
    <property type="match status" value="1"/>
</dbReference>
<dbReference type="InterPro" id="IPR050986">
    <property type="entry name" value="GutQ/KpsF_isomerases"/>
</dbReference>
<dbReference type="PANTHER" id="PTHR42745:SF1">
    <property type="entry name" value="ARABINOSE 5-PHOSPHATE ISOMERASE KDSD"/>
    <property type="match status" value="1"/>
</dbReference>
<protein>
    <recommendedName>
        <fullName evidence="1">SIS domain-containing protein</fullName>
    </recommendedName>
</protein>
<evidence type="ECO:0000313" key="2">
    <source>
        <dbReference type="EMBL" id="SVE14615.1"/>
    </source>
</evidence>
<dbReference type="PANTHER" id="PTHR42745">
    <property type="match status" value="1"/>
</dbReference>
<organism evidence="2">
    <name type="scientific">marine metagenome</name>
    <dbReference type="NCBI Taxonomy" id="408172"/>
    <lineage>
        <taxon>unclassified sequences</taxon>
        <taxon>metagenomes</taxon>
        <taxon>ecological metagenomes</taxon>
    </lineage>
</organism>
<dbReference type="InterPro" id="IPR001347">
    <property type="entry name" value="SIS_dom"/>
</dbReference>
<reference evidence="2" key="1">
    <citation type="submission" date="2018-05" db="EMBL/GenBank/DDBJ databases">
        <authorList>
            <person name="Lanie J.A."/>
            <person name="Ng W.-L."/>
            <person name="Kazmierczak K.M."/>
            <person name="Andrzejewski T.M."/>
            <person name="Davidsen T.M."/>
            <person name="Wayne K.J."/>
            <person name="Tettelin H."/>
            <person name="Glass J.I."/>
            <person name="Rusch D."/>
            <person name="Podicherti R."/>
            <person name="Tsui H.-C.T."/>
            <person name="Winkler M.E."/>
        </authorList>
    </citation>
    <scope>NUCLEOTIDE SEQUENCE</scope>
</reference>
<dbReference type="PROSITE" id="PS51464">
    <property type="entry name" value="SIS"/>
    <property type="match status" value="1"/>
</dbReference>
<feature type="non-terminal residue" evidence="2">
    <location>
        <position position="120"/>
    </location>
</feature>
<dbReference type="InterPro" id="IPR046348">
    <property type="entry name" value="SIS_dom_sf"/>
</dbReference>
<dbReference type="GO" id="GO:0097367">
    <property type="term" value="F:carbohydrate derivative binding"/>
    <property type="evidence" value="ECO:0007669"/>
    <property type="project" value="InterPro"/>
</dbReference>
<dbReference type="AlphaFoldDB" id="A0A383B5A1"/>
<feature type="domain" description="SIS" evidence="1">
    <location>
        <begin position="35"/>
        <end position="120"/>
    </location>
</feature>
<dbReference type="GO" id="GO:1901135">
    <property type="term" value="P:carbohydrate derivative metabolic process"/>
    <property type="evidence" value="ECO:0007669"/>
    <property type="project" value="InterPro"/>
</dbReference>
<dbReference type="Gene3D" id="3.40.50.10490">
    <property type="entry name" value="Glucose-6-phosphate isomerase like protein, domain 1"/>
    <property type="match status" value="1"/>
</dbReference>
<gene>
    <name evidence="2" type="ORF">METZ01_LOCUS467469</name>
</gene>
<accession>A0A383B5A1</accession>
<name>A0A383B5A1_9ZZZZ</name>
<dbReference type="EMBL" id="UINC01197236">
    <property type="protein sequence ID" value="SVE14615.1"/>
    <property type="molecule type" value="Genomic_DNA"/>
</dbReference>